<evidence type="ECO:0000313" key="4">
    <source>
        <dbReference type="EMBL" id="OBQ56821.1"/>
    </source>
</evidence>
<dbReference type="Gene3D" id="3.40.630.30">
    <property type="match status" value="1"/>
</dbReference>
<reference evidence="4 5" key="1">
    <citation type="submission" date="2015-01" db="EMBL/GenBank/DDBJ databases">
        <title>Desulfovibrio sp. JC271 draft genome sequence.</title>
        <authorList>
            <person name="Shivani Y."/>
            <person name="Subhash Y."/>
            <person name="Sasikala C."/>
            <person name="Ramana C.V."/>
        </authorList>
    </citation>
    <scope>NUCLEOTIDE SEQUENCE [LARGE SCALE GENOMIC DNA]</scope>
    <source>
        <strain evidence="4 5">JC271</strain>
    </source>
</reference>
<protein>
    <recommendedName>
        <fullName evidence="3">N-acetyltransferase domain-containing protein</fullName>
    </recommendedName>
</protein>
<dbReference type="CDD" id="cd04301">
    <property type="entry name" value="NAT_SF"/>
    <property type="match status" value="1"/>
</dbReference>
<dbReference type="Pfam" id="PF13508">
    <property type="entry name" value="Acetyltransf_7"/>
    <property type="match status" value="1"/>
</dbReference>
<dbReference type="RefSeq" id="WP_066851935.1">
    <property type="nucleotide sequence ID" value="NZ_JXMS01000002.1"/>
</dbReference>
<name>A0A1B7XMT7_9BACT</name>
<keyword evidence="1" id="KW-0808">Transferase</keyword>
<keyword evidence="2" id="KW-0012">Acyltransferase</keyword>
<accession>A0A1B7XMT7</accession>
<gene>
    <name evidence="4" type="ORF">SP90_01765</name>
</gene>
<dbReference type="PROSITE" id="PS51186">
    <property type="entry name" value="GNAT"/>
    <property type="match status" value="1"/>
</dbReference>
<proteinExistence type="predicted"/>
<evidence type="ECO:0000256" key="2">
    <source>
        <dbReference type="ARBA" id="ARBA00023315"/>
    </source>
</evidence>
<dbReference type="PATRIC" id="fig|1560234.3.peg.1229"/>
<dbReference type="InterPro" id="IPR000182">
    <property type="entry name" value="GNAT_dom"/>
</dbReference>
<dbReference type="OrthoDB" id="9797417at2"/>
<dbReference type="Proteomes" id="UP000091979">
    <property type="component" value="Unassembled WGS sequence"/>
</dbReference>
<dbReference type="NCBIfam" id="NF007853">
    <property type="entry name" value="PRK10562.1"/>
    <property type="match status" value="1"/>
</dbReference>
<sequence>MIRPFQKEDMEPVIQIWLESSIQAHNFISEDFWTAKAKDMRAIYLPAAETYVYEDVDDVNGFISLYENTIAAIFVSPCCQGKGIGKELIAKAKELRKTLQLTVYKANHKSISFYEKCGFRFLSEQQDEHTGFTELVMIFP</sequence>
<dbReference type="PANTHER" id="PTHR43800">
    <property type="entry name" value="PEPTIDYL-LYSINE N-ACETYLTRANSFERASE YJAB"/>
    <property type="match status" value="1"/>
</dbReference>
<comment type="caution">
    <text evidence="4">The sequence shown here is derived from an EMBL/GenBank/DDBJ whole genome shotgun (WGS) entry which is preliminary data.</text>
</comment>
<feature type="domain" description="N-acetyltransferase" evidence="3">
    <location>
        <begin position="1"/>
        <end position="140"/>
    </location>
</feature>
<dbReference type="EMBL" id="JXMS01000002">
    <property type="protein sequence ID" value="OBQ56821.1"/>
    <property type="molecule type" value="Genomic_DNA"/>
</dbReference>
<dbReference type="PANTHER" id="PTHR43800:SF1">
    <property type="entry name" value="PEPTIDYL-LYSINE N-ACETYLTRANSFERASE YJAB"/>
    <property type="match status" value="1"/>
</dbReference>
<organism evidence="4 5">
    <name type="scientific">Halodesulfovibrio spirochaetisodalis</name>
    <dbReference type="NCBI Taxonomy" id="1560234"/>
    <lineage>
        <taxon>Bacteria</taxon>
        <taxon>Pseudomonadati</taxon>
        <taxon>Thermodesulfobacteriota</taxon>
        <taxon>Desulfovibrionia</taxon>
        <taxon>Desulfovibrionales</taxon>
        <taxon>Desulfovibrionaceae</taxon>
        <taxon>Halodesulfovibrio</taxon>
    </lineage>
</organism>
<evidence type="ECO:0000259" key="3">
    <source>
        <dbReference type="PROSITE" id="PS51186"/>
    </source>
</evidence>
<dbReference type="GO" id="GO:0016747">
    <property type="term" value="F:acyltransferase activity, transferring groups other than amino-acyl groups"/>
    <property type="evidence" value="ECO:0007669"/>
    <property type="project" value="InterPro"/>
</dbReference>
<dbReference type="AlphaFoldDB" id="A0A1B7XMT7"/>
<keyword evidence="5" id="KW-1185">Reference proteome</keyword>
<dbReference type="SUPFAM" id="SSF55729">
    <property type="entry name" value="Acyl-CoA N-acyltransferases (Nat)"/>
    <property type="match status" value="1"/>
</dbReference>
<dbReference type="STRING" id="1560234.SP90_01765"/>
<evidence type="ECO:0000313" key="5">
    <source>
        <dbReference type="Proteomes" id="UP000091979"/>
    </source>
</evidence>
<dbReference type="InterPro" id="IPR016181">
    <property type="entry name" value="Acyl_CoA_acyltransferase"/>
</dbReference>
<evidence type="ECO:0000256" key="1">
    <source>
        <dbReference type="ARBA" id="ARBA00022679"/>
    </source>
</evidence>